<evidence type="ECO:0000313" key="2">
    <source>
        <dbReference type="EMBL" id="OWK47319.1"/>
    </source>
</evidence>
<keyword evidence="3" id="KW-1185">Reference proteome</keyword>
<protein>
    <submittedName>
        <fullName evidence="2">Uncharacterized protein</fullName>
    </submittedName>
</protein>
<feature type="region of interest" description="Disordered" evidence="1">
    <location>
        <begin position="105"/>
        <end position="129"/>
    </location>
</feature>
<dbReference type="RefSeq" id="WP_088252442.1">
    <property type="nucleotide sequence ID" value="NZ_NIDE01000001.1"/>
</dbReference>
<name>A0A225EDC7_9BACT</name>
<reference evidence="3" key="1">
    <citation type="submission" date="2017-06" db="EMBL/GenBank/DDBJ databases">
        <title>Genome analysis of Fimbriiglobus ruber SP5, the first member of the order Planctomycetales with confirmed chitinolytic capability.</title>
        <authorList>
            <person name="Ravin N.V."/>
            <person name="Rakitin A.L."/>
            <person name="Ivanova A.A."/>
            <person name="Beletsky A.V."/>
            <person name="Kulichevskaya I.S."/>
            <person name="Mardanov A.V."/>
            <person name="Dedysh S.N."/>
        </authorList>
    </citation>
    <scope>NUCLEOTIDE SEQUENCE [LARGE SCALE GENOMIC DNA]</scope>
    <source>
        <strain evidence="3">SP5</strain>
    </source>
</reference>
<dbReference type="Proteomes" id="UP000214646">
    <property type="component" value="Unassembled WGS sequence"/>
</dbReference>
<evidence type="ECO:0000313" key="3">
    <source>
        <dbReference type="Proteomes" id="UP000214646"/>
    </source>
</evidence>
<dbReference type="AlphaFoldDB" id="A0A225EDC7"/>
<sequence length="129" mass="14322">MSDNPKQSDGKHPTLAQQWKAFLHELRAEVNPYLEKAGEIWGPDAQAWTRQGLAELREVFNPSRDSIAQPVPYGALGQPAPGVITRDTIGQDAFATYSLDDLRGIGREATAGQDNTQSQEQQTEMTRER</sequence>
<organism evidence="2 3">
    <name type="scientific">Fimbriiglobus ruber</name>
    <dbReference type="NCBI Taxonomy" id="1908690"/>
    <lineage>
        <taxon>Bacteria</taxon>
        <taxon>Pseudomonadati</taxon>
        <taxon>Planctomycetota</taxon>
        <taxon>Planctomycetia</taxon>
        <taxon>Gemmatales</taxon>
        <taxon>Gemmataceae</taxon>
        <taxon>Fimbriiglobus</taxon>
    </lineage>
</organism>
<comment type="caution">
    <text evidence="2">The sequence shown here is derived from an EMBL/GenBank/DDBJ whole genome shotgun (WGS) entry which is preliminary data.</text>
</comment>
<gene>
    <name evidence="2" type="ORF">FRUB_01018</name>
</gene>
<proteinExistence type="predicted"/>
<dbReference type="EMBL" id="NIDE01000001">
    <property type="protein sequence ID" value="OWK47319.1"/>
    <property type="molecule type" value="Genomic_DNA"/>
</dbReference>
<feature type="compositionally biased region" description="Polar residues" evidence="1">
    <location>
        <begin position="112"/>
        <end position="129"/>
    </location>
</feature>
<accession>A0A225EDC7</accession>
<evidence type="ECO:0000256" key="1">
    <source>
        <dbReference type="SAM" id="MobiDB-lite"/>
    </source>
</evidence>